<dbReference type="HAMAP" id="MF_00772">
    <property type="entry name" value="OGT"/>
    <property type="match status" value="1"/>
</dbReference>
<dbReference type="InterPro" id="IPR036631">
    <property type="entry name" value="MGMT_N_sf"/>
</dbReference>
<dbReference type="Pfam" id="PF02870">
    <property type="entry name" value="Methyltransf_1N"/>
    <property type="match status" value="1"/>
</dbReference>
<dbReference type="InterPro" id="IPR009057">
    <property type="entry name" value="Homeodomain-like_sf"/>
</dbReference>
<name>A0ABT7IR40_9BURK</name>
<dbReference type="Pfam" id="PF12833">
    <property type="entry name" value="HTH_18"/>
    <property type="match status" value="1"/>
</dbReference>
<dbReference type="EC" id="2.1.1.63" evidence="12"/>
<evidence type="ECO:0000259" key="13">
    <source>
        <dbReference type="PROSITE" id="PS01124"/>
    </source>
</evidence>
<dbReference type="SUPFAM" id="SSF46767">
    <property type="entry name" value="Methylated DNA-protein cysteine methyltransferase, C-terminal domain"/>
    <property type="match status" value="1"/>
</dbReference>
<evidence type="ECO:0000256" key="6">
    <source>
        <dbReference type="ARBA" id="ARBA00022763"/>
    </source>
</evidence>
<keyword evidence="6 12" id="KW-0227">DNA damage</keyword>
<comment type="catalytic activity">
    <reaction evidence="11 12">
        <text>a 6-O-methyl-2'-deoxyguanosine in DNA + L-cysteinyl-[protein] = S-methyl-L-cysteinyl-[protein] + a 2'-deoxyguanosine in DNA</text>
        <dbReference type="Rhea" id="RHEA:24000"/>
        <dbReference type="Rhea" id="RHEA-COMP:10131"/>
        <dbReference type="Rhea" id="RHEA-COMP:10132"/>
        <dbReference type="Rhea" id="RHEA-COMP:11367"/>
        <dbReference type="Rhea" id="RHEA-COMP:11368"/>
        <dbReference type="ChEBI" id="CHEBI:29950"/>
        <dbReference type="ChEBI" id="CHEBI:82612"/>
        <dbReference type="ChEBI" id="CHEBI:85445"/>
        <dbReference type="ChEBI" id="CHEBI:85448"/>
        <dbReference type="EC" id="2.1.1.63"/>
    </reaction>
</comment>
<dbReference type="SUPFAM" id="SSF57884">
    <property type="entry name" value="Ada DNA repair protein, N-terminal domain (N-Ada 10)"/>
    <property type="match status" value="1"/>
</dbReference>
<dbReference type="Gene3D" id="1.10.10.60">
    <property type="entry name" value="Homeodomain-like"/>
    <property type="match status" value="1"/>
</dbReference>
<comment type="function">
    <text evidence="12">Involved in the cellular defense against the biological effects of O6-methylguanine (O6-MeG) and O4-methylthymine (O4-MeT) in DNA. Repairs the methylated nucleobase in DNA by stoichiometrically transferring the methyl group to a cysteine residue in the enzyme. This is a suicide reaction: the enzyme is irreversibly inactivated.</text>
</comment>
<reference evidence="14" key="1">
    <citation type="submission" date="2023-03" db="EMBL/GenBank/DDBJ databases">
        <title>Mesosutterella sp. nov. isolated from porcine feces.</title>
        <authorList>
            <person name="Yu S."/>
        </authorList>
    </citation>
    <scope>NUCLEOTIDE SEQUENCE</scope>
    <source>
        <strain evidence="14">AGMB02718</strain>
    </source>
</reference>
<dbReference type="Proteomes" id="UP001165481">
    <property type="component" value="Unassembled WGS sequence"/>
</dbReference>
<evidence type="ECO:0000256" key="9">
    <source>
        <dbReference type="ARBA" id="ARBA00023163"/>
    </source>
</evidence>
<feature type="domain" description="HTH araC/xylS-type" evidence="13">
    <location>
        <begin position="82"/>
        <end position="179"/>
    </location>
</feature>
<protein>
    <recommendedName>
        <fullName evidence="12">Methylated-DNA--protein-cysteine methyltransferase</fullName>
        <ecNumber evidence="12">2.1.1.63</ecNumber>
    </recommendedName>
    <alternativeName>
        <fullName evidence="12">6-O-methylguanine-DNA methyltransferase</fullName>
        <shortName evidence="12">MGMT</shortName>
    </alternativeName>
    <alternativeName>
        <fullName evidence="12">O-6-methylguanine-DNA-alkyltransferase</fullName>
    </alternativeName>
</protein>
<dbReference type="InterPro" id="IPR004026">
    <property type="entry name" value="Ada_DNA_repair_Zn-bd"/>
</dbReference>
<dbReference type="PROSITE" id="PS01124">
    <property type="entry name" value="HTH_ARAC_FAMILY_2"/>
    <property type="match status" value="1"/>
</dbReference>
<dbReference type="Gene3D" id="3.40.10.10">
    <property type="entry name" value="DNA Methylphosphotriester Repair Domain"/>
    <property type="match status" value="1"/>
</dbReference>
<dbReference type="InterPro" id="IPR001497">
    <property type="entry name" value="MethylDNA_cys_MeTrfase_AS"/>
</dbReference>
<evidence type="ECO:0000256" key="2">
    <source>
        <dbReference type="ARBA" id="ARBA00001947"/>
    </source>
</evidence>
<keyword evidence="9" id="KW-0804">Transcription</keyword>
<comment type="cofactor">
    <cofactor evidence="2">
        <name>Zn(2+)</name>
        <dbReference type="ChEBI" id="CHEBI:29105"/>
    </cofactor>
</comment>
<keyword evidence="4 12" id="KW-0489">Methyltransferase</keyword>
<dbReference type="Pfam" id="PF02805">
    <property type="entry name" value="Ada_Zn_binding"/>
    <property type="match status" value="1"/>
</dbReference>
<evidence type="ECO:0000256" key="8">
    <source>
        <dbReference type="ARBA" id="ARBA00023159"/>
    </source>
</evidence>
<dbReference type="GO" id="GO:0032259">
    <property type="term" value="P:methylation"/>
    <property type="evidence" value="ECO:0007669"/>
    <property type="project" value="UniProtKB-KW"/>
</dbReference>
<dbReference type="PANTHER" id="PTHR10815:SF13">
    <property type="entry name" value="METHYLATED-DNA--PROTEIN-CYSTEINE METHYLTRANSFERASE"/>
    <property type="match status" value="1"/>
</dbReference>
<comment type="catalytic activity">
    <reaction evidence="1 12">
        <text>a 4-O-methyl-thymidine in DNA + L-cysteinyl-[protein] = a thymidine in DNA + S-methyl-L-cysteinyl-[protein]</text>
        <dbReference type="Rhea" id="RHEA:53428"/>
        <dbReference type="Rhea" id="RHEA-COMP:10131"/>
        <dbReference type="Rhea" id="RHEA-COMP:10132"/>
        <dbReference type="Rhea" id="RHEA-COMP:13555"/>
        <dbReference type="Rhea" id="RHEA-COMP:13556"/>
        <dbReference type="ChEBI" id="CHEBI:29950"/>
        <dbReference type="ChEBI" id="CHEBI:82612"/>
        <dbReference type="ChEBI" id="CHEBI:137386"/>
        <dbReference type="ChEBI" id="CHEBI:137387"/>
        <dbReference type="EC" id="2.1.1.63"/>
    </reaction>
</comment>
<comment type="caution">
    <text evidence="14">The sequence shown here is derived from an EMBL/GenBank/DDBJ whole genome shotgun (WGS) entry which is preliminary data.</text>
</comment>
<keyword evidence="3 12" id="KW-0963">Cytoplasm</keyword>
<feature type="active site" description="Nucleophile; methyl group acceptor" evidence="12">
    <location>
        <position position="304"/>
    </location>
</feature>
<evidence type="ECO:0000313" key="14">
    <source>
        <dbReference type="EMBL" id="MDL2060376.1"/>
    </source>
</evidence>
<proteinExistence type="inferred from homology"/>
<dbReference type="GO" id="GO:0003908">
    <property type="term" value="F:methylated-DNA-[protein]-cysteine S-methyltransferase activity"/>
    <property type="evidence" value="ECO:0007669"/>
    <property type="project" value="UniProtKB-EC"/>
</dbReference>
<dbReference type="EMBL" id="JAKZJU020000002">
    <property type="protein sequence ID" value="MDL2060376.1"/>
    <property type="molecule type" value="Genomic_DNA"/>
</dbReference>
<dbReference type="SUPFAM" id="SSF46689">
    <property type="entry name" value="Homeodomain-like"/>
    <property type="match status" value="1"/>
</dbReference>
<dbReference type="InterPro" id="IPR035451">
    <property type="entry name" value="Ada-like_dom_sf"/>
</dbReference>
<dbReference type="PROSITE" id="PS00374">
    <property type="entry name" value="MGMT"/>
    <property type="match status" value="1"/>
</dbReference>
<dbReference type="SMART" id="SM00342">
    <property type="entry name" value="HTH_ARAC"/>
    <property type="match status" value="1"/>
</dbReference>
<dbReference type="Gene3D" id="1.10.10.10">
    <property type="entry name" value="Winged helix-like DNA-binding domain superfamily/Winged helix DNA-binding domain"/>
    <property type="match status" value="1"/>
</dbReference>
<evidence type="ECO:0000256" key="10">
    <source>
        <dbReference type="ARBA" id="ARBA00023204"/>
    </source>
</evidence>
<dbReference type="Gene3D" id="3.30.160.70">
    <property type="entry name" value="Methylated DNA-protein cysteine methyltransferase domain"/>
    <property type="match status" value="1"/>
</dbReference>
<dbReference type="CDD" id="cd06445">
    <property type="entry name" value="ATase"/>
    <property type="match status" value="1"/>
</dbReference>
<organism evidence="14 15">
    <name type="scientific">Mesosutterella faecium</name>
    <dbReference type="NCBI Taxonomy" id="2925194"/>
    <lineage>
        <taxon>Bacteria</taxon>
        <taxon>Pseudomonadati</taxon>
        <taxon>Pseudomonadota</taxon>
        <taxon>Betaproteobacteria</taxon>
        <taxon>Burkholderiales</taxon>
        <taxon>Sutterellaceae</taxon>
        <taxon>Mesosutterella</taxon>
    </lineage>
</organism>
<evidence type="ECO:0000256" key="11">
    <source>
        <dbReference type="ARBA" id="ARBA00049348"/>
    </source>
</evidence>
<keyword evidence="8" id="KW-0010">Activator</keyword>
<dbReference type="InterPro" id="IPR036388">
    <property type="entry name" value="WH-like_DNA-bd_sf"/>
</dbReference>
<dbReference type="PANTHER" id="PTHR10815">
    <property type="entry name" value="METHYLATED-DNA--PROTEIN-CYSTEINE METHYLTRANSFERASE"/>
    <property type="match status" value="1"/>
</dbReference>
<dbReference type="InterPro" id="IPR023546">
    <property type="entry name" value="MGMT"/>
</dbReference>
<comment type="miscellaneous">
    <text evidence="12">This enzyme catalyzes only one turnover and therefore is not strictly catalytic. According to one definition, an enzyme is a biocatalyst that acts repeatedly and over many reaction cycles.</text>
</comment>
<comment type="subcellular location">
    <subcellularLocation>
        <location evidence="12">Cytoplasm</location>
    </subcellularLocation>
</comment>
<dbReference type="InterPro" id="IPR008332">
    <property type="entry name" value="MethylG_MeTrfase_N"/>
</dbReference>
<dbReference type="InterPro" id="IPR018060">
    <property type="entry name" value="HTH_AraC"/>
</dbReference>
<evidence type="ECO:0000256" key="4">
    <source>
        <dbReference type="ARBA" id="ARBA00022603"/>
    </source>
</evidence>
<evidence type="ECO:0000256" key="5">
    <source>
        <dbReference type="ARBA" id="ARBA00022679"/>
    </source>
</evidence>
<keyword evidence="10 12" id="KW-0234">DNA repair</keyword>
<keyword evidence="15" id="KW-1185">Reference proteome</keyword>
<dbReference type="InterPro" id="IPR036217">
    <property type="entry name" value="MethylDNA_cys_MeTrfase_DNAb"/>
</dbReference>
<dbReference type="SUPFAM" id="SSF53155">
    <property type="entry name" value="Methylated DNA-protein cysteine methyltransferase domain"/>
    <property type="match status" value="1"/>
</dbReference>
<dbReference type="NCBIfam" id="TIGR00589">
    <property type="entry name" value="ogt"/>
    <property type="match status" value="1"/>
</dbReference>
<evidence type="ECO:0000256" key="3">
    <source>
        <dbReference type="ARBA" id="ARBA00022490"/>
    </source>
</evidence>
<dbReference type="Pfam" id="PF01035">
    <property type="entry name" value="DNA_binding_1"/>
    <property type="match status" value="1"/>
</dbReference>
<evidence type="ECO:0000313" key="15">
    <source>
        <dbReference type="Proteomes" id="UP001165481"/>
    </source>
</evidence>
<comment type="similarity">
    <text evidence="12">Belongs to the MGMT family.</text>
</comment>
<gene>
    <name evidence="14" type="ORF">MUN46_010560</name>
</gene>
<evidence type="ECO:0000256" key="12">
    <source>
        <dbReference type="HAMAP-Rule" id="MF_00772"/>
    </source>
</evidence>
<evidence type="ECO:0000256" key="7">
    <source>
        <dbReference type="ARBA" id="ARBA00023015"/>
    </source>
</evidence>
<accession>A0ABT7IR40</accession>
<evidence type="ECO:0000256" key="1">
    <source>
        <dbReference type="ARBA" id="ARBA00001286"/>
    </source>
</evidence>
<dbReference type="RefSeq" id="WP_243375906.1">
    <property type="nucleotide sequence ID" value="NZ_JAKZJU020000002.1"/>
</dbReference>
<dbReference type="InterPro" id="IPR014048">
    <property type="entry name" value="MethylDNA_cys_MeTrfase_DNA-bd"/>
</dbReference>
<sequence>MMNDEAKWQAVLAMDRTKDGLFVYGVKSTGIYCRPSCASKKPKRENVLFFNTPAEAERAGFRACRRCRPDSMGGDPGRELAGRAREVLLERFRNPASAREALDGLGVSRERLSEAYCRAWGESPKKTLEALRFEEAKKSLAGGVSILNASALLHFESVSGFYAFFRRMGGLTPREYLKECGREEQVLLLDSPLGRLRLSSMAGRVTGVRLAAAGEKGGEDPGPELSELKNELLSYFKGELRAFQVPVAAEGTPFMKKVWKALSEIPYGQTMTYRELAQKIGCPASARAVGMACRRNPLLIVVPCHRVVGSNGSLTGYAAGVKAKAWLLEMEKRAAAH</sequence>
<keyword evidence="7" id="KW-0805">Transcription regulation</keyword>
<keyword evidence="5 12" id="KW-0808">Transferase</keyword>